<sequence length="177" mass="19784">MSFFCGYVISFAISYAAWHLFEPPLTVQDTFEPMPFQYTHVAEVLAPNMTDVTNITANMTTDLTAWEQIVAMFLEMSTVSRFTTFFALAIVLGLFIFLIAHGTGSNPWLGLPNHYYDGTNPGDTEKDDTHSDDAEEVVIQKYLHLVSAVGKRFATLSNKVQDFVDESIRVNVGLLDS</sequence>
<keyword evidence="3" id="KW-1185">Reference proteome</keyword>
<accession>A0ABR0M756</accession>
<evidence type="ECO:0000313" key="3">
    <source>
        <dbReference type="Proteomes" id="UP001357485"/>
    </source>
</evidence>
<evidence type="ECO:0008006" key="4">
    <source>
        <dbReference type="Google" id="ProtNLM"/>
    </source>
</evidence>
<keyword evidence="1" id="KW-0472">Membrane</keyword>
<reference evidence="2 3" key="1">
    <citation type="submission" date="2023-08" db="EMBL/GenBank/DDBJ databases">
        <title>Black Yeasts Isolated from many extreme environments.</title>
        <authorList>
            <person name="Coleine C."/>
            <person name="Stajich J.E."/>
            <person name="Selbmann L."/>
        </authorList>
    </citation>
    <scope>NUCLEOTIDE SEQUENCE [LARGE SCALE GENOMIC DNA]</scope>
    <source>
        <strain evidence="2 3">CCFEE 536</strain>
    </source>
</reference>
<organism evidence="2 3">
    <name type="scientific">Cryomyces antarcticus</name>
    <dbReference type="NCBI Taxonomy" id="329879"/>
    <lineage>
        <taxon>Eukaryota</taxon>
        <taxon>Fungi</taxon>
        <taxon>Dikarya</taxon>
        <taxon>Ascomycota</taxon>
        <taxon>Pezizomycotina</taxon>
        <taxon>Dothideomycetes</taxon>
        <taxon>Dothideomycetes incertae sedis</taxon>
        <taxon>Cryomyces</taxon>
    </lineage>
</organism>
<feature type="non-terminal residue" evidence="2">
    <location>
        <position position="177"/>
    </location>
</feature>
<evidence type="ECO:0000313" key="2">
    <source>
        <dbReference type="EMBL" id="KAK5281782.1"/>
    </source>
</evidence>
<dbReference type="Proteomes" id="UP001357485">
    <property type="component" value="Unassembled WGS sequence"/>
</dbReference>
<evidence type="ECO:0000256" key="1">
    <source>
        <dbReference type="SAM" id="Phobius"/>
    </source>
</evidence>
<comment type="caution">
    <text evidence="2">The sequence shown here is derived from an EMBL/GenBank/DDBJ whole genome shotgun (WGS) entry which is preliminary data.</text>
</comment>
<gene>
    <name evidence="2" type="ORF">LTR16_006117</name>
</gene>
<proteinExistence type="predicted"/>
<protein>
    <recommendedName>
        <fullName evidence="4">Reticulon domain-containing protein</fullName>
    </recommendedName>
</protein>
<keyword evidence="1" id="KW-1133">Transmembrane helix</keyword>
<feature type="transmembrane region" description="Helical" evidence="1">
    <location>
        <begin position="82"/>
        <end position="100"/>
    </location>
</feature>
<dbReference type="EMBL" id="JAVRRA010001094">
    <property type="protein sequence ID" value="KAK5281782.1"/>
    <property type="molecule type" value="Genomic_DNA"/>
</dbReference>
<name>A0ABR0M756_9PEZI</name>
<keyword evidence="1" id="KW-0812">Transmembrane</keyword>